<feature type="region of interest" description="Disordered" evidence="1">
    <location>
        <begin position="69"/>
        <end position="105"/>
    </location>
</feature>
<gene>
    <name evidence="2" type="ORF">CTA1_2781</name>
</gene>
<keyword evidence="3" id="KW-1185">Reference proteome</keyword>
<feature type="region of interest" description="Disordered" evidence="1">
    <location>
        <begin position="1"/>
        <end position="49"/>
    </location>
</feature>
<feature type="compositionally biased region" description="Polar residues" evidence="1">
    <location>
        <begin position="69"/>
        <end position="79"/>
    </location>
</feature>
<evidence type="ECO:0000256" key="1">
    <source>
        <dbReference type="SAM" id="MobiDB-lite"/>
    </source>
</evidence>
<evidence type="ECO:0000313" key="3">
    <source>
        <dbReference type="Proteomes" id="UP000310108"/>
    </source>
</evidence>
<organism evidence="2 3">
    <name type="scientific">Colletotrichum tanaceti</name>
    <dbReference type="NCBI Taxonomy" id="1306861"/>
    <lineage>
        <taxon>Eukaryota</taxon>
        <taxon>Fungi</taxon>
        <taxon>Dikarya</taxon>
        <taxon>Ascomycota</taxon>
        <taxon>Pezizomycotina</taxon>
        <taxon>Sordariomycetes</taxon>
        <taxon>Hypocreomycetidae</taxon>
        <taxon>Glomerellales</taxon>
        <taxon>Glomerellaceae</taxon>
        <taxon>Colletotrichum</taxon>
        <taxon>Colletotrichum destructivum species complex</taxon>
    </lineage>
</organism>
<name>A0A4U6X855_9PEZI</name>
<sequence length="177" mass="18917">MLCSQEAQILDRNPRHLPRNPFHPGEPSSQSVVSKKTRATSSPSRACAARPAGSSFFLGVLEIKAPTGFETTASSSTPPRTGVATPTLRTRPFPSTPGSSDPGDLLVYDRDQSVFSPTLRSDTNDADAAESDLVGSAGASQCTRQCLTARLLGDPADQFFKANNYSRAIDNWLNLDC</sequence>
<feature type="compositionally biased region" description="Low complexity" evidence="1">
    <location>
        <begin position="39"/>
        <end position="49"/>
    </location>
</feature>
<proteinExistence type="predicted"/>
<accession>A0A4U6X855</accession>
<reference evidence="2 3" key="1">
    <citation type="journal article" date="2019" name="PLoS ONE">
        <title>Comparative genome analysis indicates high evolutionary potential of pathogenicity genes in Colletotrichum tanaceti.</title>
        <authorList>
            <person name="Lelwala R.V."/>
            <person name="Korhonen P.K."/>
            <person name="Young N.D."/>
            <person name="Scott J.B."/>
            <person name="Ades P.A."/>
            <person name="Gasser R.B."/>
            <person name="Taylor P.W.J."/>
        </authorList>
    </citation>
    <scope>NUCLEOTIDE SEQUENCE [LARGE SCALE GENOMIC DNA]</scope>
    <source>
        <strain evidence="2">BRIP57314</strain>
    </source>
</reference>
<protein>
    <submittedName>
        <fullName evidence="2">Uncharacterized protein</fullName>
    </submittedName>
</protein>
<dbReference type="EMBL" id="PJEX01000333">
    <property type="protein sequence ID" value="TKW51119.1"/>
    <property type="molecule type" value="Genomic_DNA"/>
</dbReference>
<comment type="caution">
    <text evidence="2">The sequence shown here is derived from an EMBL/GenBank/DDBJ whole genome shotgun (WGS) entry which is preliminary data.</text>
</comment>
<evidence type="ECO:0000313" key="2">
    <source>
        <dbReference type="EMBL" id="TKW51119.1"/>
    </source>
</evidence>
<dbReference type="AlphaFoldDB" id="A0A4U6X855"/>
<dbReference type="Proteomes" id="UP000310108">
    <property type="component" value="Unassembled WGS sequence"/>
</dbReference>